<evidence type="ECO:0000256" key="1">
    <source>
        <dbReference type="SAM" id="MobiDB-lite"/>
    </source>
</evidence>
<feature type="domain" description="HTH lysR-type" evidence="2">
    <location>
        <begin position="34"/>
        <end position="93"/>
    </location>
</feature>
<dbReference type="PANTHER" id="PTHR30432:SF1">
    <property type="entry name" value="DNA-BINDING TRANSCRIPTIONAL DUAL REGULATOR MODE"/>
    <property type="match status" value="1"/>
</dbReference>
<dbReference type="AlphaFoldDB" id="A0A6L5XI78"/>
<feature type="region of interest" description="Disordered" evidence="1">
    <location>
        <begin position="122"/>
        <end position="142"/>
    </location>
</feature>
<evidence type="ECO:0000313" key="4">
    <source>
        <dbReference type="Proteomes" id="UP000477488"/>
    </source>
</evidence>
<dbReference type="InterPro" id="IPR051815">
    <property type="entry name" value="Molybdate_resp_trans_reg"/>
</dbReference>
<accession>A0A6L5XI78</accession>
<dbReference type="Pfam" id="PF00126">
    <property type="entry name" value="HTH_1"/>
    <property type="match status" value="1"/>
</dbReference>
<dbReference type="InterPro" id="IPR036388">
    <property type="entry name" value="WH-like_DNA-bd_sf"/>
</dbReference>
<dbReference type="RefSeq" id="WP_154508731.1">
    <property type="nucleotide sequence ID" value="NZ_JAXELC010000002.1"/>
</dbReference>
<evidence type="ECO:0000259" key="2">
    <source>
        <dbReference type="Pfam" id="PF00126"/>
    </source>
</evidence>
<dbReference type="GO" id="GO:0003700">
    <property type="term" value="F:DNA-binding transcription factor activity"/>
    <property type="evidence" value="ECO:0007669"/>
    <property type="project" value="InterPro"/>
</dbReference>
<dbReference type="Gene3D" id="1.10.10.10">
    <property type="entry name" value="Winged helix-like DNA-binding domain superfamily/Winged helix DNA-binding domain"/>
    <property type="match status" value="1"/>
</dbReference>
<organism evidence="3 4">
    <name type="scientific">Desulfovibrio porci</name>
    <dbReference type="NCBI Taxonomy" id="2605782"/>
    <lineage>
        <taxon>Bacteria</taxon>
        <taxon>Pseudomonadati</taxon>
        <taxon>Thermodesulfobacteriota</taxon>
        <taxon>Desulfovibrionia</taxon>
        <taxon>Desulfovibrionales</taxon>
        <taxon>Desulfovibrionaceae</taxon>
        <taxon>Desulfovibrio</taxon>
    </lineage>
</organism>
<dbReference type="InterPro" id="IPR036390">
    <property type="entry name" value="WH_DNA-bd_sf"/>
</dbReference>
<dbReference type="SUPFAM" id="SSF46785">
    <property type="entry name" value="Winged helix' DNA-binding domain"/>
    <property type="match status" value="1"/>
</dbReference>
<dbReference type="PANTHER" id="PTHR30432">
    <property type="entry name" value="TRANSCRIPTIONAL REGULATOR MODE"/>
    <property type="match status" value="1"/>
</dbReference>
<dbReference type="EMBL" id="VUMH01000002">
    <property type="protein sequence ID" value="MSS26864.1"/>
    <property type="molecule type" value="Genomic_DNA"/>
</dbReference>
<reference evidence="3 4" key="1">
    <citation type="submission" date="2019-09" db="EMBL/GenBank/DDBJ databases">
        <title>In-depth cultivation of the pig gut microbiome towards novel bacterial diversity and tailored functional studies.</title>
        <authorList>
            <person name="Wylensek D."/>
            <person name="Hitch T.C.A."/>
            <person name="Clavel T."/>
        </authorList>
    </citation>
    <scope>NUCLEOTIDE SEQUENCE [LARGE SCALE GENOMIC DNA]</scope>
    <source>
        <strain evidence="3 4">PG-178-WT-4</strain>
    </source>
</reference>
<protein>
    <submittedName>
        <fullName evidence="3">LysR family transcriptional regulator</fullName>
    </submittedName>
</protein>
<gene>
    <name evidence="3" type="ORF">FYJ44_02155</name>
</gene>
<keyword evidence="4" id="KW-1185">Reference proteome</keyword>
<dbReference type="Proteomes" id="UP000477488">
    <property type="component" value="Unassembled WGS sequence"/>
</dbReference>
<evidence type="ECO:0000313" key="3">
    <source>
        <dbReference type="EMBL" id="MSS26864.1"/>
    </source>
</evidence>
<comment type="caution">
    <text evidence="3">The sequence shown here is derived from an EMBL/GenBank/DDBJ whole genome shotgun (WGS) entry which is preliminary data.</text>
</comment>
<proteinExistence type="predicted"/>
<dbReference type="InterPro" id="IPR000847">
    <property type="entry name" value="LysR_HTH_N"/>
</dbReference>
<sequence length="142" mass="15938">MPVKARMHLKIWLTRADGDAVDKEGQELVGQGRIELLRRMAELGSLKKAAESMDMSYRLAWGRLKKMEEALGRPLVESGDNRRGGYRLTPAGEELATAFRRWEDEVRRFALAHAPQLYDLTLETGAEENPDAEQGSAAPSRD</sequence>
<name>A0A6L5XI78_9BACT</name>